<dbReference type="GO" id="GO:0009307">
    <property type="term" value="P:DNA restriction-modification system"/>
    <property type="evidence" value="ECO:0007669"/>
    <property type="project" value="InterPro"/>
</dbReference>
<dbReference type="InterPro" id="IPR015278">
    <property type="entry name" value="BglII-like"/>
</dbReference>
<keyword evidence="1" id="KW-0540">Nuclease</keyword>
<evidence type="ECO:0000313" key="1">
    <source>
        <dbReference type="EMBL" id="MBE0563189.1"/>
    </source>
</evidence>
<evidence type="ECO:0000313" key="2">
    <source>
        <dbReference type="Proteomes" id="UP000642265"/>
    </source>
</evidence>
<dbReference type="InterPro" id="IPR011338">
    <property type="entry name" value="BamHI/BglII/BstY"/>
</dbReference>
<reference evidence="1" key="2">
    <citation type="submission" date="2020-10" db="EMBL/GenBank/DDBJ databases">
        <title>Enrichment of novel Verrucomicrobia, Bacteroidetes and Krumholzibacteria in an oxygen-limited, methane- and iron-fed bioreactor inoculated with Bothnian Sea sediments.</title>
        <authorList>
            <person name="Martins P.D."/>
            <person name="de Jong A."/>
            <person name="Lenstra W.K."/>
            <person name="van Helmond N.A.G.M."/>
            <person name="Slomp C.P."/>
            <person name="Jetten M.S.M."/>
            <person name="Welte C.U."/>
            <person name="Rasigraf O."/>
        </authorList>
    </citation>
    <scope>NUCLEOTIDE SEQUENCE</scope>
    <source>
        <strain evidence="1">MAG47</strain>
    </source>
</reference>
<dbReference type="InterPro" id="IPR011335">
    <property type="entry name" value="Restrct_endonuc-II-like"/>
</dbReference>
<sequence length="201" mass="22607">MNGLPKIDLIPGWDCYDWRNARTILEHGHPTEWRDIIEVLSAHRLPHTELAAKGGSKTKTASALDSELYKRGWVEKKFETKIVVDGSESDSPTHLIDCFKGKIALEVEWNNKDPFYDRDLNNFRLLYDLRVVDVGVVVTRSTGLMQWMRQGFADFAKAAGTYGSSTTHFDKLEPRILGGGAGGCPVLVFAMTQVIYVDDRC</sequence>
<dbReference type="GO" id="GO:0000287">
    <property type="term" value="F:magnesium ion binding"/>
    <property type="evidence" value="ECO:0007669"/>
    <property type="project" value="InterPro"/>
</dbReference>
<dbReference type="EMBL" id="JACZKO010000057">
    <property type="protein sequence ID" value="MBE0563189.1"/>
    <property type="molecule type" value="Genomic_DNA"/>
</dbReference>
<organism evidence="1 2">
    <name type="scientific">Brucella anthropi</name>
    <name type="common">Ochrobactrum anthropi</name>
    <dbReference type="NCBI Taxonomy" id="529"/>
    <lineage>
        <taxon>Bacteria</taxon>
        <taxon>Pseudomonadati</taxon>
        <taxon>Pseudomonadota</taxon>
        <taxon>Alphaproteobacteria</taxon>
        <taxon>Hyphomicrobiales</taxon>
        <taxon>Brucellaceae</taxon>
        <taxon>Brucella/Ochrobactrum group</taxon>
        <taxon>Brucella</taxon>
    </lineage>
</organism>
<protein>
    <submittedName>
        <fullName evidence="1">Restriction endonuclease</fullName>
    </submittedName>
</protein>
<accession>A0A8I0TAY1</accession>
<dbReference type="GO" id="GO:0009036">
    <property type="term" value="F:type II site-specific deoxyribonuclease activity"/>
    <property type="evidence" value="ECO:0007669"/>
    <property type="project" value="InterPro"/>
</dbReference>
<name>A0A8I0TAY1_BRUAN</name>
<dbReference type="Pfam" id="PF09195">
    <property type="entry name" value="Endonuc-BglII"/>
    <property type="match status" value="1"/>
</dbReference>
<keyword evidence="1" id="KW-0255">Endonuclease</keyword>
<proteinExistence type="predicted"/>
<reference evidence="1" key="1">
    <citation type="submission" date="2020-09" db="EMBL/GenBank/DDBJ databases">
        <authorList>
            <person name="Dalcin Martins P."/>
        </authorList>
    </citation>
    <scope>NUCLEOTIDE SEQUENCE</scope>
    <source>
        <strain evidence="1">MAG47</strain>
    </source>
</reference>
<dbReference type="Gene3D" id="3.40.91.20">
    <property type="match status" value="1"/>
</dbReference>
<comment type="caution">
    <text evidence="1">The sequence shown here is derived from an EMBL/GenBank/DDBJ whole genome shotgun (WGS) entry which is preliminary data.</text>
</comment>
<gene>
    <name evidence="1" type="ORF">IH622_20565</name>
</gene>
<keyword evidence="1" id="KW-0378">Hydrolase</keyword>
<dbReference type="GO" id="GO:0003677">
    <property type="term" value="F:DNA binding"/>
    <property type="evidence" value="ECO:0007669"/>
    <property type="project" value="InterPro"/>
</dbReference>
<dbReference type="AlphaFoldDB" id="A0A8I0TAY1"/>
<dbReference type="SUPFAM" id="SSF52980">
    <property type="entry name" value="Restriction endonuclease-like"/>
    <property type="match status" value="1"/>
</dbReference>
<dbReference type="Proteomes" id="UP000642265">
    <property type="component" value="Unassembled WGS sequence"/>
</dbReference>